<dbReference type="CDD" id="cd17557">
    <property type="entry name" value="REC_Rcp-like"/>
    <property type="match status" value="1"/>
</dbReference>
<dbReference type="PROSITE" id="PS50110">
    <property type="entry name" value="RESPONSE_REGULATORY"/>
    <property type="match status" value="1"/>
</dbReference>
<dbReference type="Pfam" id="PF00072">
    <property type="entry name" value="Response_reg"/>
    <property type="match status" value="1"/>
</dbReference>
<dbReference type="PANTHER" id="PTHR44520:SF1">
    <property type="entry name" value="TWO-COMPONENT SYSTEM REGULATORY PROTEIN"/>
    <property type="match status" value="1"/>
</dbReference>
<dbReference type="PANTHER" id="PTHR44520">
    <property type="entry name" value="RESPONSE REGULATOR RCP1-RELATED"/>
    <property type="match status" value="1"/>
</dbReference>
<dbReference type="Proteomes" id="UP000198964">
    <property type="component" value="Unassembled WGS sequence"/>
</dbReference>
<dbReference type="InterPro" id="IPR011006">
    <property type="entry name" value="CheY-like_superfamily"/>
</dbReference>
<feature type="domain" description="Response regulatory" evidence="2">
    <location>
        <begin position="5"/>
        <end position="132"/>
    </location>
</feature>
<keyword evidence="4" id="KW-1185">Reference proteome</keyword>
<keyword evidence="1" id="KW-0597">Phosphoprotein</keyword>
<reference evidence="3 4" key="1">
    <citation type="submission" date="2016-10" db="EMBL/GenBank/DDBJ databases">
        <authorList>
            <person name="de Groot N.N."/>
        </authorList>
    </citation>
    <scope>NUCLEOTIDE SEQUENCE [LARGE SCALE GENOMIC DNA]</scope>
    <source>
        <strain evidence="3 4">CGMCC 1.9156</strain>
    </source>
</reference>
<dbReference type="Gene3D" id="3.40.50.2300">
    <property type="match status" value="1"/>
</dbReference>
<proteinExistence type="predicted"/>
<sequence>MELKTILLAEDDPKDAALTMEALRENNLLNALVRVKDGAEALEYLEQKGQYSDRTPGLPAVLLLDLHMPKMDGLETLAVIRQSPELKRLPVVMLTSSQEEEDLIRSYDLGVNAYVVKPVDLNEFVGAIKQLGLFWGLINKHP</sequence>
<evidence type="ECO:0000256" key="1">
    <source>
        <dbReference type="PROSITE-ProRule" id="PRU00169"/>
    </source>
</evidence>
<gene>
    <name evidence="3" type="ORF">SAMN05216283_102236</name>
</gene>
<dbReference type="EMBL" id="FONW01000002">
    <property type="protein sequence ID" value="SFE96561.1"/>
    <property type="molecule type" value="Genomic_DNA"/>
</dbReference>
<evidence type="ECO:0000313" key="3">
    <source>
        <dbReference type="EMBL" id="SFE96561.1"/>
    </source>
</evidence>
<dbReference type="InterPro" id="IPR052893">
    <property type="entry name" value="TCS_response_regulator"/>
</dbReference>
<dbReference type="RefSeq" id="WP_093918911.1">
    <property type="nucleotide sequence ID" value="NZ_FONW01000002.1"/>
</dbReference>
<dbReference type="GO" id="GO:0000160">
    <property type="term" value="P:phosphorelay signal transduction system"/>
    <property type="evidence" value="ECO:0007669"/>
    <property type="project" value="InterPro"/>
</dbReference>
<dbReference type="SUPFAM" id="SSF52172">
    <property type="entry name" value="CheY-like"/>
    <property type="match status" value="1"/>
</dbReference>
<dbReference type="SMART" id="SM00448">
    <property type="entry name" value="REC"/>
    <property type="match status" value="1"/>
</dbReference>
<evidence type="ECO:0000313" key="4">
    <source>
        <dbReference type="Proteomes" id="UP000198964"/>
    </source>
</evidence>
<evidence type="ECO:0000259" key="2">
    <source>
        <dbReference type="PROSITE" id="PS50110"/>
    </source>
</evidence>
<name>A0A1I2EW53_9BACT</name>
<protein>
    <submittedName>
        <fullName evidence="3">Two-component system, unclassified family, response regulator</fullName>
    </submittedName>
</protein>
<dbReference type="STRING" id="655355.SAMN05216283_102236"/>
<accession>A0A1I2EW53</accession>
<feature type="modified residue" description="4-aspartylphosphate" evidence="1">
    <location>
        <position position="65"/>
    </location>
</feature>
<dbReference type="InterPro" id="IPR001789">
    <property type="entry name" value="Sig_transdc_resp-reg_receiver"/>
</dbReference>
<dbReference type="AlphaFoldDB" id="A0A1I2EW53"/>
<organism evidence="3 4">
    <name type="scientific">Sunxiuqinia elliptica</name>
    <dbReference type="NCBI Taxonomy" id="655355"/>
    <lineage>
        <taxon>Bacteria</taxon>
        <taxon>Pseudomonadati</taxon>
        <taxon>Bacteroidota</taxon>
        <taxon>Bacteroidia</taxon>
        <taxon>Marinilabiliales</taxon>
        <taxon>Prolixibacteraceae</taxon>
        <taxon>Sunxiuqinia</taxon>
    </lineage>
</organism>